<feature type="transmembrane region" description="Helical" evidence="1">
    <location>
        <begin position="6"/>
        <end position="24"/>
    </location>
</feature>
<proteinExistence type="predicted"/>
<reference evidence="2 3" key="1">
    <citation type="submission" date="2016-07" db="EMBL/GenBank/DDBJ databases">
        <title>Pervasive Adenine N6-methylation of Active Genes in Fungi.</title>
        <authorList>
            <consortium name="DOE Joint Genome Institute"/>
            <person name="Mondo S.J."/>
            <person name="Dannebaum R.O."/>
            <person name="Kuo R.C."/>
            <person name="Labutti K."/>
            <person name="Haridas S."/>
            <person name="Kuo A."/>
            <person name="Salamov A."/>
            <person name="Ahrendt S.R."/>
            <person name="Lipzen A."/>
            <person name="Sullivan W."/>
            <person name="Andreopoulos W.B."/>
            <person name="Clum A."/>
            <person name="Lindquist E."/>
            <person name="Daum C."/>
            <person name="Ramamoorthy G.K."/>
            <person name="Gryganskyi A."/>
            <person name="Culley D."/>
            <person name="Magnuson J.K."/>
            <person name="James T.Y."/>
            <person name="O'Malley M.A."/>
            <person name="Stajich J.E."/>
            <person name="Spatafora J.W."/>
            <person name="Visel A."/>
            <person name="Grigoriev I.V."/>
        </authorList>
    </citation>
    <scope>NUCLEOTIDE SEQUENCE [LARGE SCALE GENOMIC DNA]</scope>
    <source>
        <strain evidence="2 3">JEL800</strain>
    </source>
</reference>
<keyword evidence="1" id="KW-1133">Transmembrane helix</keyword>
<keyword evidence="1" id="KW-0472">Membrane</keyword>
<dbReference type="Proteomes" id="UP000193642">
    <property type="component" value="Unassembled WGS sequence"/>
</dbReference>
<evidence type="ECO:0000256" key="1">
    <source>
        <dbReference type="SAM" id="Phobius"/>
    </source>
</evidence>
<accession>A0A1Y2D027</accession>
<comment type="caution">
    <text evidence="2">The sequence shown here is derived from an EMBL/GenBank/DDBJ whole genome shotgun (WGS) entry which is preliminary data.</text>
</comment>
<gene>
    <name evidence="2" type="ORF">BCR33DRAFT_318523</name>
</gene>
<evidence type="ECO:0000313" key="3">
    <source>
        <dbReference type="Proteomes" id="UP000193642"/>
    </source>
</evidence>
<keyword evidence="1" id="KW-0812">Transmembrane</keyword>
<dbReference type="AlphaFoldDB" id="A0A1Y2D027"/>
<protein>
    <submittedName>
        <fullName evidence="2">Uncharacterized protein</fullName>
    </submittedName>
</protein>
<sequence length="128" mass="14645">MILSMLSVGYIVIAGFIYTVMVDSDFSTNAAMREAVLMWFISAITVCTYFGSKVWNLWIEHKSAKQFLVRLRKTTHQVSQAVRRVSKVANDIKPTASELQIYKAPTKRVAGTIRKKKPLPKRRRNVLK</sequence>
<evidence type="ECO:0000313" key="2">
    <source>
        <dbReference type="EMBL" id="ORY52474.1"/>
    </source>
</evidence>
<organism evidence="2 3">
    <name type="scientific">Rhizoclosmatium globosum</name>
    <dbReference type="NCBI Taxonomy" id="329046"/>
    <lineage>
        <taxon>Eukaryota</taxon>
        <taxon>Fungi</taxon>
        <taxon>Fungi incertae sedis</taxon>
        <taxon>Chytridiomycota</taxon>
        <taxon>Chytridiomycota incertae sedis</taxon>
        <taxon>Chytridiomycetes</taxon>
        <taxon>Chytridiales</taxon>
        <taxon>Chytriomycetaceae</taxon>
        <taxon>Rhizoclosmatium</taxon>
    </lineage>
</organism>
<dbReference type="EMBL" id="MCGO01000003">
    <property type="protein sequence ID" value="ORY52474.1"/>
    <property type="molecule type" value="Genomic_DNA"/>
</dbReference>
<feature type="transmembrane region" description="Helical" evidence="1">
    <location>
        <begin position="36"/>
        <end position="58"/>
    </location>
</feature>
<dbReference type="OrthoDB" id="10640064at2759"/>
<name>A0A1Y2D027_9FUNG</name>
<keyword evidence="3" id="KW-1185">Reference proteome</keyword>